<evidence type="ECO:0000313" key="2">
    <source>
        <dbReference type="EMBL" id="KKS94550.1"/>
    </source>
</evidence>
<keyword evidence="1" id="KW-0812">Transmembrane</keyword>
<dbReference type="Proteomes" id="UP000033980">
    <property type="component" value="Unassembled WGS sequence"/>
</dbReference>
<keyword evidence="1" id="KW-0472">Membrane</keyword>
<proteinExistence type="predicted"/>
<feature type="transmembrane region" description="Helical" evidence="1">
    <location>
        <begin position="41"/>
        <end position="66"/>
    </location>
</feature>
<evidence type="ECO:0000313" key="3">
    <source>
        <dbReference type="Proteomes" id="UP000033980"/>
    </source>
</evidence>
<gene>
    <name evidence="2" type="ORF">UV68_C0008G0007</name>
</gene>
<evidence type="ECO:0008006" key="4">
    <source>
        <dbReference type="Google" id="ProtNLM"/>
    </source>
</evidence>
<evidence type="ECO:0000256" key="1">
    <source>
        <dbReference type="SAM" id="Phobius"/>
    </source>
</evidence>
<comment type="caution">
    <text evidence="2">The sequence shown here is derived from an EMBL/GenBank/DDBJ whole genome shotgun (WGS) entry which is preliminary data.</text>
</comment>
<sequence>MTPNIRISDRFFRWPWVYRCKNMIQINLVGKKRKQRAGKNWITLSAASLFIAFVLYFLGSAIYVFVRLTVINREIRKVDIEAESISKEIGANQETLFKYVLSKHILDRMADLKNERFRYKDYLDQISRFIPPTSILTNVDFTSKGWVSASVSLPGLLALRELENNLKNEDGMVQSEFRSVFSESLTSSRNGQYNIKLHFEIKPNGG</sequence>
<dbReference type="AlphaFoldDB" id="A0A0G1D9F1"/>
<keyword evidence="1" id="KW-1133">Transmembrane helix</keyword>
<reference evidence="2 3" key="1">
    <citation type="journal article" date="2015" name="Nature">
        <title>rRNA introns, odd ribosomes, and small enigmatic genomes across a large radiation of phyla.</title>
        <authorList>
            <person name="Brown C.T."/>
            <person name="Hug L.A."/>
            <person name="Thomas B.C."/>
            <person name="Sharon I."/>
            <person name="Castelle C.J."/>
            <person name="Singh A."/>
            <person name="Wilkins M.J."/>
            <person name="Williams K.H."/>
            <person name="Banfield J.F."/>
        </authorList>
    </citation>
    <scope>NUCLEOTIDE SEQUENCE [LARGE SCALE GENOMIC DNA]</scope>
</reference>
<protein>
    <recommendedName>
        <fullName evidence="4">Fimbrial assembly family protein</fullName>
    </recommendedName>
</protein>
<dbReference type="EMBL" id="LCFK01000008">
    <property type="protein sequence ID" value="KKS94550.1"/>
    <property type="molecule type" value="Genomic_DNA"/>
</dbReference>
<name>A0A0G1D9F1_9BACT</name>
<accession>A0A0G1D9F1</accession>
<organism evidence="2 3">
    <name type="scientific">Candidatus Collierbacteria bacterium GW2011_GWC2_43_12</name>
    <dbReference type="NCBI Taxonomy" id="1618390"/>
    <lineage>
        <taxon>Bacteria</taxon>
        <taxon>Candidatus Collieribacteriota</taxon>
    </lineage>
</organism>